<proteinExistence type="predicted"/>
<dbReference type="Proteomes" id="UP000294581">
    <property type="component" value="Unassembled WGS sequence"/>
</dbReference>
<comment type="caution">
    <text evidence="1">The sequence shown here is derived from an EMBL/GenBank/DDBJ whole genome shotgun (WGS) entry which is preliminary data.</text>
</comment>
<dbReference type="PANTHER" id="PTHR36849:SF1">
    <property type="entry name" value="CYTOPLASMIC PROTEIN"/>
    <property type="match status" value="1"/>
</dbReference>
<organism evidence="1 2">
    <name type="scientific">Alicyclobacillus sacchari</name>
    <dbReference type="NCBI Taxonomy" id="392010"/>
    <lineage>
        <taxon>Bacteria</taxon>
        <taxon>Bacillati</taxon>
        <taxon>Bacillota</taxon>
        <taxon>Bacilli</taxon>
        <taxon>Bacillales</taxon>
        <taxon>Alicyclobacillaceae</taxon>
        <taxon>Alicyclobacillus</taxon>
    </lineage>
</organism>
<sequence length="124" mass="14533">MSGQLDCKRIYDPPLETDGLRVLVDRLWPRGVRKADAHIRHWLKDVAPSPQLRTWFGHDPNRFAEFVKLYREELASDALHRQAVDQIVDWLQTDSVTLVYAARDTRHNHAVVLREYVIEGGYRE</sequence>
<keyword evidence="2" id="KW-1185">Reference proteome</keyword>
<evidence type="ECO:0000313" key="2">
    <source>
        <dbReference type="Proteomes" id="UP000294581"/>
    </source>
</evidence>
<dbReference type="OrthoDB" id="9790745at2"/>
<dbReference type="RefSeq" id="WP_134158577.1">
    <property type="nucleotide sequence ID" value="NZ_BSUS01000001.1"/>
</dbReference>
<gene>
    <name evidence="1" type="ORF">C7445_102205</name>
</gene>
<dbReference type="PANTHER" id="PTHR36849">
    <property type="entry name" value="CYTOPLASMIC PROTEIN-RELATED"/>
    <property type="match status" value="1"/>
</dbReference>
<reference evidence="1 2" key="1">
    <citation type="submission" date="2019-03" db="EMBL/GenBank/DDBJ databases">
        <title>Genomic Encyclopedia of Type Strains, Phase IV (KMG-IV): sequencing the most valuable type-strain genomes for metagenomic binning, comparative biology and taxonomic classification.</title>
        <authorList>
            <person name="Goeker M."/>
        </authorList>
    </citation>
    <scope>NUCLEOTIDE SEQUENCE [LARGE SCALE GENOMIC DNA]</scope>
    <source>
        <strain evidence="1 2">DSM 17974</strain>
    </source>
</reference>
<name>A0A4R8LV01_9BACL</name>
<evidence type="ECO:0000313" key="1">
    <source>
        <dbReference type="EMBL" id="TDY50645.1"/>
    </source>
</evidence>
<accession>A0A4R8LV01</accession>
<protein>
    <submittedName>
        <fullName evidence="1">Uncharacterized protein YeaO (DUF488 family)</fullName>
    </submittedName>
</protein>
<dbReference type="Pfam" id="PF22752">
    <property type="entry name" value="DUF488-N3i"/>
    <property type="match status" value="1"/>
</dbReference>
<dbReference type="EMBL" id="SORF01000002">
    <property type="protein sequence ID" value="TDY50645.1"/>
    <property type="molecule type" value="Genomic_DNA"/>
</dbReference>
<dbReference type="AlphaFoldDB" id="A0A4R8LV01"/>
<dbReference type="InterPro" id="IPR052552">
    <property type="entry name" value="YeaO-like"/>
</dbReference>